<dbReference type="Gene3D" id="1.25.40.10">
    <property type="entry name" value="Tetratricopeptide repeat domain"/>
    <property type="match status" value="1"/>
</dbReference>
<feature type="domain" description="Phospholipid/glycerol acyltransferase" evidence="4">
    <location>
        <begin position="38"/>
        <end position="154"/>
    </location>
</feature>
<dbReference type="Pfam" id="PF01553">
    <property type="entry name" value="Acyltransferase"/>
    <property type="match status" value="1"/>
</dbReference>
<evidence type="ECO:0000256" key="1">
    <source>
        <dbReference type="ARBA" id="ARBA00022679"/>
    </source>
</evidence>
<dbReference type="GO" id="GO:0003841">
    <property type="term" value="F:1-acylglycerol-3-phosphate O-acyltransferase activity"/>
    <property type="evidence" value="ECO:0007669"/>
    <property type="project" value="TreeGrafter"/>
</dbReference>
<evidence type="ECO:0000259" key="4">
    <source>
        <dbReference type="SMART" id="SM00563"/>
    </source>
</evidence>
<sequence length="430" mass="46330">MRADVIVRRVSAPMIHVLVRRHLDGIVGLENLPTDGPFVLVPNHRSYFDHFLVETVVGFAVGRPVWFLTKRESFETRLSRVWTTAWYGIPVDREQPTPDTLRAVRRVIDAGDMLCVYPEGTRNTGGDLLPFHAGAFRFAVASDVPVIPVAMTGTDDVLPPGARWFRRRARARIAFGEPIVPDLSSGRADAAARIAVKTKAAIVSMYAELGDVFDAVGGARAGSRSARAHSGRGSRAARAFDQRTSSALAADGSLPPAAFRRLHSLLALLDRVDPASHDLLAQRARLRGLVLVHRPLALRILPSLVAGSRLRRMLRANPDHAVANYLMGRWYLAMPAALGGGAARAEAALRRSEESAEPGDTRALAALAELYGGAGRVGEALEALRRIADAPTGGDARAEMRAERARARIAELSRVTPEGGDAAGSASRPR</sequence>
<dbReference type="SUPFAM" id="SSF69593">
    <property type="entry name" value="Glycerol-3-phosphate (1)-acyltransferase"/>
    <property type="match status" value="1"/>
</dbReference>
<accession>A0A7D5JX99</accession>
<reference evidence="5 6" key="1">
    <citation type="submission" date="2020-06" db="EMBL/GenBank/DDBJ databases">
        <authorList>
            <person name="Jo H."/>
        </authorList>
    </citation>
    <scope>NUCLEOTIDE SEQUENCE [LARGE SCALE GENOMIC DNA]</scope>
    <source>
        <strain evidence="5 6">I46</strain>
    </source>
</reference>
<dbReference type="SMART" id="SM00563">
    <property type="entry name" value="PlsC"/>
    <property type="match status" value="1"/>
</dbReference>
<evidence type="ECO:0000313" key="5">
    <source>
        <dbReference type="EMBL" id="QLD10803.1"/>
    </source>
</evidence>
<dbReference type="GO" id="GO:0006654">
    <property type="term" value="P:phosphatidic acid biosynthetic process"/>
    <property type="evidence" value="ECO:0007669"/>
    <property type="project" value="TreeGrafter"/>
</dbReference>
<dbReference type="CDD" id="cd07989">
    <property type="entry name" value="LPLAT_AGPAT-like"/>
    <property type="match status" value="1"/>
</dbReference>
<dbReference type="InterPro" id="IPR011990">
    <property type="entry name" value="TPR-like_helical_dom_sf"/>
</dbReference>
<dbReference type="PANTHER" id="PTHR10434">
    <property type="entry name" value="1-ACYL-SN-GLYCEROL-3-PHOSPHATE ACYLTRANSFERASE"/>
    <property type="match status" value="1"/>
</dbReference>
<dbReference type="Proteomes" id="UP000509638">
    <property type="component" value="Chromosome"/>
</dbReference>
<proteinExistence type="predicted"/>
<organism evidence="5 6">
    <name type="scientific">Microbacterium oleivorans</name>
    <dbReference type="NCBI Taxonomy" id="273677"/>
    <lineage>
        <taxon>Bacteria</taxon>
        <taxon>Bacillati</taxon>
        <taxon>Actinomycetota</taxon>
        <taxon>Actinomycetes</taxon>
        <taxon>Micrococcales</taxon>
        <taxon>Microbacteriaceae</taxon>
        <taxon>Microbacterium</taxon>
    </lineage>
</organism>
<dbReference type="InterPro" id="IPR002123">
    <property type="entry name" value="Plipid/glycerol_acylTrfase"/>
</dbReference>
<dbReference type="PANTHER" id="PTHR10434:SF11">
    <property type="entry name" value="1-ACYL-SN-GLYCEROL-3-PHOSPHATE ACYLTRANSFERASE"/>
    <property type="match status" value="1"/>
</dbReference>
<keyword evidence="2 5" id="KW-0012">Acyltransferase</keyword>
<dbReference type="RefSeq" id="WP_178010222.1">
    <property type="nucleotide sequence ID" value="NZ_CP058316.1"/>
</dbReference>
<dbReference type="AlphaFoldDB" id="A0A7D5JX99"/>
<evidence type="ECO:0000256" key="2">
    <source>
        <dbReference type="ARBA" id="ARBA00023315"/>
    </source>
</evidence>
<keyword evidence="1 5" id="KW-0808">Transferase</keyword>
<gene>
    <name evidence="5" type="ORF">HW566_02790</name>
</gene>
<dbReference type="EMBL" id="CP058316">
    <property type="protein sequence ID" value="QLD10803.1"/>
    <property type="molecule type" value="Genomic_DNA"/>
</dbReference>
<evidence type="ECO:0000313" key="6">
    <source>
        <dbReference type="Proteomes" id="UP000509638"/>
    </source>
</evidence>
<feature type="region of interest" description="Disordered" evidence="3">
    <location>
        <begin position="411"/>
        <end position="430"/>
    </location>
</feature>
<name>A0A7D5JX99_9MICO</name>
<protein>
    <submittedName>
        <fullName evidence="5">1-acyl-sn-glycerol-3-phosphate acyltransferase</fullName>
    </submittedName>
</protein>
<evidence type="ECO:0000256" key="3">
    <source>
        <dbReference type="SAM" id="MobiDB-lite"/>
    </source>
</evidence>